<keyword evidence="5" id="KW-0411">Iron-sulfur</keyword>
<evidence type="ECO:0000313" key="8">
    <source>
        <dbReference type="EMBL" id="BCR05869.1"/>
    </source>
</evidence>
<dbReference type="EMBL" id="AP024355">
    <property type="protein sequence ID" value="BCR05869.1"/>
    <property type="molecule type" value="Genomic_DNA"/>
</dbReference>
<dbReference type="Pfam" id="PF02310">
    <property type="entry name" value="B12-binding"/>
    <property type="match status" value="1"/>
</dbReference>
<dbReference type="CDD" id="cd01335">
    <property type="entry name" value="Radical_SAM"/>
    <property type="match status" value="1"/>
</dbReference>
<dbReference type="SFLD" id="SFLDG01123">
    <property type="entry name" value="methyltransferase_(Class_B)"/>
    <property type="match status" value="1"/>
</dbReference>
<dbReference type="InterPro" id="IPR034466">
    <property type="entry name" value="Methyltransferase_Class_B"/>
</dbReference>
<dbReference type="RefSeq" id="WP_225911522.1">
    <property type="nucleotide sequence ID" value="NZ_AP024355.1"/>
</dbReference>
<reference evidence="8 9" key="1">
    <citation type="journal article" date="2016" name="C (Basel)">
        <title>Selective Growth of and Electricity Production by Marine Exoelectrogenic Bacteria in Self-Aggregated Hydrogel of Microbially Reduced Graphene Oxide.</title>
        <authorList>
            <person name="Yoshida N."/>
            <person name="Goto Y."/>
            <person name="Miyata Y."/>
        </authorList>
    </citation>
    <scope>NUCLEOTIDE SEQUENCE [LARGE SCALE GENOMIC DNA]</scope>
    <source>
        <strain evidence="8 9">NIT-T3</strain>
    </source>
</reference>
<dbReference type="PROSITE" id="PS51332">
    <property type="entry name" value="B12_BINDING"/>
    <property type="match status" value="1"/>
</dbReference>
<comment type="cofactor">
    <cofactor evidence="1">
        <name>[4Fe-4S] cluster</name>
        <dbReference type="ChEBI" id="CHEBI:49883"/>
    </cofactor>
</comment>
<dbReference type="SMART" id="SM00729">
    <property type="entry name" value="Elp3"/>
    <property type="match status" value="1"/>
</dbReference>
<dbReference type="PANTHER" id="PTHR43409:SF16">
    <property type="entry name" value="SLR0320 PROTEIN"/>
    <property type="match status" value="1"/>
</dbReference>
<dbReference type="Gene3D" id="3.40.50.280">
    <property type="entry name" value="Cobalamin-binding domain"/>
    <property type="match status" value="1"/>
</dbReference>
<evidence type="ECO:0000256" key="1">
    <source>
        <dbReference type="ARBA" id="ARBA00001966"/>
    </source>
</evidence>
<evidence type="ECO:0000259" key="7">
    <source>
        <dbReference type="PROSITE" id="PS51918"/>
    </source>
</evidence>
<dbReference type="InterPro" id="IPR023404">
    <property type="entry name" value="rSAM_horseshoe"/>
</dbReference>
<sequence>MLQAMRTILTTLHSKFIHPSLALPCLAAYCGEGCGELLIREFTVHEPRENVLAALLAEAPDVVAFSVYLWNRRETLELADALAAARPELRVVLGGPEVSFEGPGLFERHPGLAALVRGEGEIPLRALLRAWQRGAQPAGVARLAWRDADRVVEGPAGAPLARLDEIPSPFALGLVDFSRGFVYVETSRGCPYRCAFCMSALDESVRSFSMERIRADLGLLMERRVPKVKLVDRTFNYDAARALEIFRFILEHNRGSHFHFEIGAHLLDAATLELLAEVPEGMFQFEIGVQSTLADTLAAIDRRASLERLEANVRSLRQMGNIHLHLDLIAGLPGEGYREFLASIDRVAALRPQHLQIEPVKLLPGAPLRLRAAQLGIRFDPHPPYAVLGTPELKFEQIEQLRGISRLLDLSFNSGRFDGFLEGLQAACGSLSAALERLEAFWREQGLFRHPLSQRGVFEKMGEFVEAGFSGELGQELRERLGRDFARSERVVPGNAPAFLDSELSPEEQQRVRAAVREQTEAIRGQGIKLQHFAAPFERLPEKRGRQVLLFLYFSKTGAGLRVEERLLTPDS</sequence>
<keyword evidence="4" id="KW-0408">Iron</keyword>
<dbReference type="PANTHER" id="PTHR43409">
    <property type="entry name" value="ANAEROBIC MAGNESIUM-PROTOPORPHYRIN IX MONOMETHYL ESTER CYCLASE-RELATED"/>
    <property type="match status" value="1"/>
</dbReference>
<dbReference type="InterPro" id="IPR051198">
    <property type="entry name" value="BchE-like"/>
</dbReference>
<evidence type="ECO:0000256" key="5">
    <source>
        <dbReference type="ARBA" id="ARBA00023014"/>
    </source>
</evidence>
<keyword evidence="2" id="KW-0949">S-adenosyl-L-methionine</keyword>
<dbReference type="PROSITE" id="PS51918">
    <property type="entry name" value="RADICAL_SAM"/>
    <property type="match status" value="1"/>
</dbReference>
<dbReference type="Gene3D" id="3.80.30.20">
    <property type="entry name" value="tm_1862 like domain"/>
    <property type="match status" value="1"/>
</dbReference>
<dbReference type="SUPFAM" id="SSF102114">
    <property type="entry name" value="Radical SAM enzymes"/>
    <property type="match status" value="1"/>
</dbReference>
<protein>
    <submittedName>
        <fullName evidence="8">B12-binding domain-containing radical SAM protein</fullName>
    </submittedName>
</protein>
<evidence type="ECO:0000256" key="2">
    <source>
        <dbReference type="ARBA" id="ARBA00022691"/>
    </source>
</evidence>
<keyword evidence="9" id="KW-1185">Reference proteome</keyword>
<dbReference type="SFLD" id="SFLDS00029">
    <property type="entry name" value="Radical_SAM"/>
    <property type="match status" value="1"/>
</dbReference>
<dbReference type="InterPro" id="IPR058240">
    <property type="entry name" value="rSAM_sf"/>
</dbReference>
<accession>A0ABM8HZE4</accession>
<reference evidence="8 9" key="2">
    <citation type="journal article" date="2021" name="Int. J. Syst. Evol. Microbiol.">
        <title>Isolation and Polyphasic Characterization of Desulfuromonas versatilis sp. Nov., an Electrogenic Bacteria Capable of Versatile Metabolism Isolated from a Graphene Oxide-Reducing Enrichment Culture.</title>
        <authorList>
            <person name="Xie L."/>
            <person name="Yoshida N."/>
            <person name="Ishii S."/>
            <person name="Meng L."/>
        </authorList>
    </citation>
    <scope>NUCLEOTIDE SEQUENCE [LARGE SCALE GENOMIC DNA]</scope>
    <source>
        <strain evidence="8 9">NIT-T3</strain>
    </source>
</reference>
<gene>
    <name evidence="8" type="ORF">DESUT3_29380</name>
</gene>
<feature type="domain" description="Radical SAM core" evidence="7">
    <location>
        <begin position="176"/>
        <end position="405"/>
    </location>
</feature>
<dbReference type="InterPro" id="IPR007197">
    <property type="entry name" value="rSAM"/>
</dbReference>
<dbReference type="Proteomes" id="UP001319827">
    <property type="component" value="Chromosome"/>
</dbReference>
<proteinExistence type="predicted"/>
<dbReference type="InterPro" id="IPR036724">
    <property type="entry name" value="Cobalamin-bd_sf"/>
</dbReference>
<dbReference type="Pfam" id="PF04055">
    <property type="entry name" value="Radical_SAM"/>
    <property type="match status" value="1"/>
</dbReference>
<name>A0ABM8HZE4_9BACT</name>
<dbReference type="InterPro" id="IPR006638">
    <property type="entry name" value="Elp3/MiaA/NifB-like_rSAM"/>
</dbReference>
<organism evidence="8 9">
    <name type="scientific">Desulfuromonas versatilis</name>
    <dbReference type="NCBI Taxonomy" id="2802975"/>
    <lineage>
        <taxon>Bacteria</taxon>
        <taxon>Pseudomonadati</taxon>
        <taxon>Thermodesulfobacteriota</taxon>
        <taxon>Desulfuromonadia</taxon>
        <taxon>Desulfuromonadales</taxon>
        <taxon>Desulfuromonadaceae</taxon>
        <taxon>Desulfuromonas</taxon>
    </lineage>
</organism>
<feature type="domain" description="B12-binding" evidence="6">
    <location>
        <begin position="5"/>
        <end position="138"/>
    </location>
</feature>
<dbReference type="InterPro" id="IPR006158">
    <property type="entry name" value="Cobalamin-bd"/>
</dbReference>
<evidence type="ECO:0000256" key="4">
    <source>
        <dbReference type="ARBA" id="ARBA00023004"/>
    </source>
</evidence>
<dbReference type="SFLD" id="SFLDG01082">
    <property type="entry name" value="B12-binding_domain_containing"/>
    <property type="match status" value="1"/>
</dbReference>
<evidence type="ECO:0000256" key="3">
    <source>
        <dbReference type="ARBA" id="ARBA00022723"/>
    </source>
</evidence>
<dbReference type="InterPro" id="IPR025288">
    <property type="entry name" value="DUF4080"/>
</dbReference>
<dbReference type="Pfam" id="PF13311">
    <property type="entry name" value="DUF4080"/>
    <property type="match status" value="1"/>
</dbReference>
<keyword evidence="3" id="KW-0479">Metal-binding</keyword>
<evidence type="ECO:0000259" key="6">
    <source>
        <dbReference type="PROSITE" id="PS51332"/>
    </source>
</evidence>
<evidence type="ECO:0000313" key="9">
    <source>
        <dbReference type="Proteomes" id="UP001319827"/>
    </source>
</evidence>
<dbReference type="SUPFAM" id="SSF52242">
    <property type="entry name" value="Cobalamin (vitamin B12)-binding domain"/>
    <property type="match status" value="1"/>
</dbReference>